<dbReference type="EMBL" id="BKCJ011094505">
    <property type="protein sequence ID" value="GFC84417.1"/>
    <property type="molecule type" value="Genomic_DNA"/>
</dbReference>
<reference evidence="1" key="1">
    <citation type="journal article" date="2019" name="Sci. Rep.">
        <title>Draft genome of Tanacetum cinerariifolium, the natural source of mosquito coil.</title>
        <authorList>
            <person name="Yamashiro T."/>
            <person name="Shiraishi A."/>
            <person name="Satake H."/>
            <person name="Nakayama K."/>
        </authorList>
    </citation>
    <scope>NUCLEOTIDE SEQUENCE</scope>
</reference>
<gene>
    <name evidence="1" type="ORF">Tci_856387</name>
</gene>
<comment type="caution">
    <text evidence="1">The sequence shown here is derived from an EMBL/GenBank/DDBJ whole genome shotgun (WGS) entry which is preliminary data.</text>
</comment>
<evidence type="ECO:0000313" key="1">
    <source>
        <dbReference type="EMBL" id="GFC84417.1"/>
    </source>
</evidence>
<name>A0A699RH50_TANCI</name>
<dbReference type="AlphaFoldDB" id="A0A699RH50"/>
<feature type="non-terminal residue" evidence="1">
    <location>
        <position position="1"/>
    </location>
</feature>
<feature type="non-terminal residue" evidence="1">
    <location>
        <position position="236"/>
    </location>
</feature>
<sequence>EDEGNGEEDLGIYIGEEERHFEEEKEDELYKEININQGRGLQESLEVEDSHVTLTPVNPDGQQQSSLVSSQFVTSLLNPTLGVGMELIFETTSQLDVPTPTSVAPLPITTPTMTSSTIATTTTTTSQAPILSTTVPSNIIQNLPSFGSFFCFKDRLRSLEANFSEAMQTNQFAGAVSAIPRIVHQYMEQWMNEAVKVAIQIQSDRLRDETQRENDEFLITVDENMKKIIKEQVKEQ</sequence>
<protein>
    <submittedName>
        <fullName evidence="1">Uncharacterized protein</fullName>
    </submittedName>
</protein>
<accession>A0A699RH50</accession>
<organism evidence="1">
    <name type="scientific">Tanacetum cinerariifolium</name>
    <name type="common">Dalmatian daisy</name>
    <name type="synonym">Chrysanthemum cinerariifolium</name>
    <dbReference type="NCBI Taxonomy" id="118510"/>
    <lineage>
        <taxon>Eukaryota</taxon>
        <taxon>Viridiplantae</taxon>
        <taxon>Streptophyta</taxon>
        <taxon>Embryophyta</taxon>
        <taxon>Tracheophyta</taxon>
        <taxon>Spermatophyta</taxon>
        <taxon>Magnoliopsida</taxon>
        <taxon>eudicotyledons</taxon>
        <taxon>Gunneridae</taxon>
        <taxon>Pentapetalae</taxon>
        <taxon>asterids</taxon>
        <taxon>campanulids</taxon>
        <taxon>Asterales</taxon>
        <taxon>Asteraceae</taxon>
        <taxon>Asteroideae</taxon>
        <taxon>Anthemideae</taxon>
        <taxon>Anthemidinae</taxon>
        <taxon>Tanacetum</taxon>
    </lineage>
</organism>
<proteinExistence type="predicted"/>